<name>A0A974H1Q5_XENLA</name>
<evidence type="ECO:0000313" key="2">
    <source>
        <dbReference type="Proteomes" id="UP000694892"/>
    </source>
</evidence>
<evidence type="ECO:0000313" key="1">
    <source>
        <dbReference type="EMBL" id="OCT61250.1"/>
    </source>
</evidence>
<protein>
    <submittedName>
        <fullName evidence="1">Uncharacterized protein</fullName>
    </submittedName>
</protein>
<dbReference type="Proteomes" id="UP000694892">
    <property type="component" value="Chromosome 9_10S"/>
</dbReference>
<organism evidence="1 2">
    <name type="scientific">Xenopus laevis</name>
    <name type="common">African clawed frog</name>
    <dbReference type="NCBI Taxonomy" id="8355"/>
    <lineage>
        <taxon>Eukaryota</taxon>
        <taxon>Metazoa</taxon>
        <taxon>Chordata</taxon>
        <taxon>Craniata</taxon>
        <taxon>Vertebrata</taxon>
        <taxon>Euteleostomi</taxon>
        <taxon>Amphibia</taxon>
        <taxon>Batrachia</taxon>
        <taxon>Anura</taxon>
        <taxon>Pipoidea</taxon>
        <taxon>Pipidae</taxon>
        <taxon>Xenopodinae</taxon>
        <taxon>Xenopus</taxon>
        <taxon>Xenopus</taxon>
    </lineage>
</organism>
<dbReference type="AlphaFoldDB" id="A0A974H1Q5"/>
<dbReference type="EMBL" id="CM004483">
    <property type="protein sequence ID" value="OCT61250.1"/>
    <property type="molecule type" value="Genomic_DNA"/>
</dbReference>
<accession>A0A974H1Q5</accession>
<proteinExistence type="predicted"/>
<reference evidence="2" key="1">
    <citation type="journal article" date="2016" name="Nature">
        <title>Genome evolution in the allotetraploid frog Xenopus laevis.</title>
        <authorList>
            <person name="Session A.M."/>
            <person name="Uno Y."/>
            <person name="Kwon T."/>
            <person name="Chapman J.A."/>
            <person name="Toyoda A."/>
            <person name="Takahashi S."/>
            <person name="Fukui A."/>
            <person name="Hikosaka A."/>
            <person name="Suzuki A."/>
            <person name="Kondo M."/>
            <person name="van Heeringen S.J."/>
            <person name="Quigley I."/>
            <person name="Heinz S."/>
            <person name="Ogino H."/>
            <person name="Ochi H."/>
            <person name="Hellsten U."/>
            <person name="Lyons J.B."/>
            <person name="Simakov O."/>
            <person name="Putnam N."/>
            <person name="Stites J."/>
            <person name="Kuroki Y."/>
            <person name="Tanaka T."/>
            <person name="Michiue T."/>
            <person name="Watanabe M."/>
            <person name="Bogdanovic O."/>
            <person name="Lister R."/>
            <person name="Georgiou G."/>
            <person name="Paranjpe S.S."/>
            <person name="van Kruijsbergen I."/>
            <person name="Shu S."/>
            <person name="Carlson J."/>
            <person name="Kinoshita T."/>
            <person name="Ohta Y."/>
            <person name="Mawaribuchi S."/>
            <person name="Jenkins J."/>
            <person name="Grimwood J."/>
            <person name="Schmutz J."/>
            <person name="Mitros T."/>
            <person name="Mozaffari S.V."/>
            <person name="Suzuki Y."/>
            <person name="Haramoto Y."/>
            <person name="Yamamoto T.S."/>
            <person name="Takagi C."/>
            <person name="Heald R."/>
            <person name="Miller K."/>
            <person name="Haudenschild C."/>
            <person name="Kitzman J."/>
            <person name="Nakayama T."/>
            <person name="Izutsu Y."/>
            <person name="Robert J."/>
            <person name="Fortriede J."/>
            <person name="Burns K."/>
            <person name="Lotay V."/>
            <person name="Karimi K."/>
            <person name="Yasuoka Y."/>
            <person name="Dichmann D.S."/>
            <person name="Flajnik M.F."/>
            <person name="Houston D.W."/>
            <person name="Shendure J."/>
            <person name="DuPasquier L."/>
            <person name="Vize P.D."/>
            <person name="Zorn A.M."/>
            <person name="Ito M."/>
            <person name="Marcotte E.M."/>
            <person name="Wallingford J.B."/>
            <person name="Ito Y."/>
            <person name="Asashima M."/>
            <person name="Ueno N."/>
            <person name="Matsuda Y."/>
            <person name="Veenstra G.J."/>
            <person name="Fujiyama A."/>
            <person name="Harland R.M."/>
            <person name="Taira M."/>
            <person name="Rokhsar D.S."/>
        </authorList>
    </citation>
    <scope>NUCLEOTIDE SEQUENCE [LARGE SCALE GENOMIC DNA]</scope>
    <source>
        <strain evidence="2">J</strain>
    </source>
</reference>
<sequence>MDLSVPNTFLYFCTNLGDNYDSRLLPSSNATVLPSAENHFYILPCRPEVRCFSAIFRNPGIKLPSILRQGHLLTSQRLIIESNKIPQFQNPVSLPTGTLPLPFDQFLLTWLQKRI</sequence>
<gene>
    <name evidence="1" type="ORF">XELAEV_18047274mg</name>
</gene>